<dbReference type="RefSeq" id="WP_162125571.1">
    <property type="nucleotide sequence ID" value="NZ_PDWK01000120.1"/>
</dbReference>
<name>A0A921P1W3_9GAMM</name>
<evidence type="ECO:0000256" key="1">
    <source>
        <dbReference type="SAM" id="MobiDB-lite"/>
    </source>
</evidence>
<organism evidence="2 3">
    <name type="scientific">Pseudoxanthomonas taiwanensis</name>
    <dbReference type="NCBI Taxonomy" id="176598"/>
    <lineage>
        <taxon>Bacteria</taxon>
        <taxon>Pseudomonadati</taxon>
        <taxon>Pseudomonadota</taxon>
        <taxon>Gammaproteobacteria</taxon>
        <taxon>Lysobacterales</taxon>
        <taxon>Lysobacteraceae</taxon>
        <taxon>Pseudoxanthomonas</taxon>
    </lineage>
</organism>
<dbReference type="EMBL" id="PDWK01000120">
    <property type="protein sequence ID" value="KAF1684431.1"/>
    <property type="molecule type" value="Genomic_DNA"/>
</dbReference>
<dbReference type="OrthoDB" id="6027991at2"/>
<sequence>MRFELLQRRVERAERRTAACVERAATQRGALGQAWRQAWTPGRIVVAGLVSGFLVGRAEPLSRVGAARWLQMLGTASSLLATLRATAMSEEAGASADAAQEAARAAADAAGAPAADAAPPAEPHAPFPAEAATELSER</sequence>
<protein>
    <submittedName>
        <fullName evidence="2">Protein sip-5</fullName>
    </submittedName>
</protein>
<comment type="caution">
    <text evidence="2">The sequence shown here is derived from an EMBL/GenBank/DDBJ whole genome shotgun (WGS) entry which is preliminary data.</text>
</comment>
<reference evidence="2" key="1">
    <citation type="submission" date="2017-10" db="EMBL/GenBank/DDBJ databases">
        <title>Whole genome sequencing of members of genus Pseudoxanthomonas.</title>
        <authorList>
            <person name="Kumar S."/>
            <person name="Bansal K."/>
            <person name="Kaur A."/>
            <person name="Patil P."/>
            <person name="Sharma S."/>
            <person name="Patil P.B."/>
        </authorList>
    </citation>
    <scope>NUCLEOTIDE SEQUENCE</scope>
    <source>
        <strain evidence="2">DSM 22914</strain>
    </source>
</reference>
<keyword evidence="3" id="KW-1185">Reference proteome</keyword>
<gene>
    <name evidence="2" type="ORF">CR938_13985</name>
</gene>
<feature type="compositionally biased region" description="Low complexity" evidence="1">
    <location>
        <begin position="127"/>
        <end position="138"/>
    </location>
</feature>
<dbReference type="AlphaFoldDB" id="A0A921P1W3"/>
<accession>A0A921P1W3</accession>
<feature type="region of interest" description="Disordered" evidence="1">
    <location>
        <begin position="90"/>
        <end position="138"/>
    </location>
</feature>
<proteinExistence type="predicted"/>
<feature type="compositionally biased region" description="Low complexity" evidence="1">
    <location>
        <begin position="90"/>
        <end position="119"/>
    </location>
</feature>
<evidence type="ECO:0000313" key="3">
    <source>
        <dbReference type="Proteomes" id="UP000717981"/>
    </source>
</evidence>
<evidence type="ECO:0000313" key="2">
    <source>
        <dbReference type="EMBL" id="KAF1684431.1"/>
    </source>
</evidence>
<dbReference type="Proteomes" id="UP000717981">
    <property type="component" value="Unassembled WGS sequence"/>
</dbReference>